<name>A0A0N9V5P4_SPHMC</name>
<proteinExistence type="predicted"/>
<evidence type="ECO:0008006" key="4">
    <source>
        <dbReference type="Google" id="ProtNLM"/>
    </source>
</evidence>
<geneLocation type="plasmid" evidence="2 3">
    <name>1</name>
</geneLocation>
<feature type="transmembrane region" description="Helical" evidence="1">
    <location>
        <begin position="101"/>
        <end position="122"/>
    </location>
</feature>
<dbReference type="AlphaFoldDB" id="A0A0N9V5P4"/>
<dbReference type="Proteomes" id="UP000058074">
    <property type="component" value="Plasmid 1"/>
</dbReference>
<dbReference type="RefSeq" id="WP_082745492.1">
    <property type="nucleotide sequence ID" value="NZ_CP012701.1"/>
</dbReference>
<sequence length="123" mass="12521">MADQPDDQSYKAKLGGAVLLTVSGIGAAFGVAACCALPILLATAGIGTAWLAGIASIAAPYREIWIVISALSLLISAFLLWRAHQNAVRCGGVAASSPRWLRIALAVGLAVGVTLLAAGIFYV</sequence>
<evidence type="ECO:0000256" key="1">
    <source>
        <dbReference type="SAM" id="Phobius"/>
    </source>
</evidence>
<dbReference type="OrthoDB" id="7274951at2"/>
<reference evidence="2 3" key="1">
    <citation type="journal article" date="2015" name="Genome Announc.">
        <title>Complete Genome Sequence of Polypropylene Glycol- and Polyethylene Glycol-Degrading Sphingopyxis macrogoltabida Strain EY-1.</title>
        <authorList>
            <person name="Ohtsubo Y."/>
            <person name="Nagata Y."/>
            <person name="Numata M."/>
            <person name="Tsuchikane K."/>
            <person name="Hosoyama A."/>
            <person name="Yamazoe A."/>
            <person name="Tsuda M."/>
            <person name="Fujita N."/>
            <person name="Kawai F."/>
        </authorList>
    </citation>
    <scope>NUCLEOTIDE SEQUENCE [LARGE SCALE GENOMIC DNA]</scope>
    <source>
        <strain evidence="2 3">EY-1</strain>
        <plasmid evidence="2">1</plasmid>
    </source>
</reference>
<dbReference type="EMBL" id="CP012701">
    <property type="protein sequence ID" value="ALH83055.1"/>
    <property type="molecule type" value="Genomic_DNA"/>
</dbReference>
<evidence type="ECO:0000313" key="2">
    <source>
        <dbReference type="EMBL" id="ALH83055.1"/>
    </source>
</evidence>
<dbReference type="PATRIC" id="fig|33050.5.peg.4688"/>
<gene>
    <name evidence="2" type="ORF">AN936_23185</name>
</gene>
<accession>A0A0N9V5P4</accession>
<dbReference type="KEGG" id="smag:AN936_23185"/>
<protein>
    <recommendedName>
        <fullName evidence="4">Mercuric transport protein MerT</fullName>
    </recommendedName>
</protein>
<keyword evidence="1" id="KW-0472">Membrane</keyword>
<feature type="transmembrane region" description="Helical" evidence="1">
    <location>
        <begin position="39"/>
        <end position="58"/>
    </location>
</feature>
<keyword evidence="1" id="KW-0812">Transmembrane</keyword>
<feature type="transmembrane region" description="Helical" evidence="1">
    <location>
        <begin position="64"/>
        <end position="81"/>
    </location>
</feature>
<organism evidence="2 3">
    <name type="scientific">Sphingopyxis macrogoltabida</name>
    <name type="common">Sphingomonas macrogoltabidus</name>
    <dbReference type="NCBI Taxonomy" id="33050"/>
    <lineage>
        <taxon>Bacteria</taxon>
        <taxon>Pseudomonadati</taxon>
        <taxon>Pseudomonadota</taxon>
        <taxon>Alphaproteobacteria</taxon>
        <taxon>Sphingomonadales</taxon>
        <taxon>Sphingomonadaceae</taxon>
        <taxon>Sphingopyxis</taxon>
    </lineage>
</organism>
<keyword evidence="2" id="KW-0614">Plasmid</keyword>
<evidence type="ECO:0000313" key="3">
    <source>
        <dbReference type="Proteomes" id="UP000058074"/>
    </source>
</evidence>
<feature type="transmembrane region" description="Helical" evidence="1">
    <location>
        <begin position="12"/>
        <end position="32"/>
    </location>
</feature>
<keyword evidence="1" id="KW-1133">Transmembrane helix</keyword>